<evidence type="ECO:0000256" key="1">
    <source>
        <dbReference type="SAM" id="Coils"/>
    </source>
</evidence>
<keyword evidence="4" id="KW-1185">Reference proteome</keyword>
<comment type="caution">
    <text evidence="3">The sequence shown here is derived from an EMBL/GenBank/DDBJ whole genome shotgun (WGS) entry which is preliminary data.</text>
</comment>
<feature type="region of interest" description="Disordered" evidence="2">
    <location>
        <begin position="297"/>
        <end position="316"/>
    </location>
</feature>
<dbReference type="CDD" id="cd14686">
    <property type="entry name" value="bZIP"/>
    <property type="match status" value="1"/>
</dbReference>
<accession>A0AA39I7U2</accession>
<dbReference type="AlphaFoldDB" id="A0AA39I7U2"/>
<reference evidence="3" key="1">
    <citation type="submission" date="2023-06" db="EMBL/GenBank/DDBJ databases">
        <title>Genomic analysis of the entomopathogenic nematode Steinernema hermaphroditum.</title>
        <authorList>
            <person name="Schwarz E.M."/>
            <person name="Heppert J.K."/>
            <person name="Baniya A."/>
            <person name="Schwartz H.T."/>
            <person name="Tan C.-H."/>
            <person name="Antoshechkin I."/>
            <person name="Sternberg P.W."/>
            <person name="Goodrich-Blair H."/>
            <person name="Dillman A.R."/>
        </authorList>
    </citation>
    <scope>NUCLEOTIDE SEQUENCE</scope>
    <source>
        <strain evidence="3">PS9179</strain>
        <tissue evidence="3">Whole animal</tissue>
    </source>
</reference>
<evidence type="ECO:0000313" key="4">
    <source>
        <dbReference type="Proteomes" id="UP001175271"/>
    </source>
</evidence>
<evidence type="ECO:0000256" key="2">
    <source>
        <dbReference type="SAM" id="MobiDB-lite"/>
    </source>
</evidence>
<feature type="coiled-coil region" evidence="1">
    <location>
        <begin position="38"/>
        <end position="65"/>
    </location>
</feature>
<feature type="region of interest" description="Disordered" evidence="2">
    <location>
        <begin position="1"/>
        <end position="22"/>
    </location>
</feature>
<organism evidence="3 4">
    <name type="scientific">Steinernema hermaphroditum</name>
    <dbReference type="NCBI Taxonomy" id="289476"/>
    <lineage>
        <taxon>Eukaryota</taxon>
        <taxon>Metazoa</taxon>
        <taxon>Ecdysozoa</taxon>
        <taxon>Nematoda</taxon>
        <taxon>Chromadorea</taxon>
        <taxon>Rhabditida</taxon>
        <taxon>Tylenchina</taxon>
        <taxon>Panagrolaimomorpha</taxon>
        <taxon>Strongyloidoidea</taxon>
        <taxon>Steinernematidae</taxon>
        <taxon>Steinernema</taxon>
    </lineage>
</organism>
<sequence>MSPPKIKGEVSAGTIRTRRYRERQKELREEHITLRPQVEELKKDNSRLYEENSALKKENDRTVAELRYWKKVALKLKAENMKYGGDSPPTLPTELDQVVYGTRPTLERKSADFDLPLYWLDSGEEDVRSSPDAQSPVADVVESDEEPIKCQEGDVFSEFFETTDMCSAVLSEQPMPFDETPPPPPRHQYNTRGRKRGTQEDPFPNPAKKGNIAHNLMRNVDQNGVPIAYDCSQDAGQNKFSQQAYGTSCTGPLSNQNAPLLVARGSTTYTQSFAEVQPVPKISTSQGDWFAPPHQAVPPSPPADQYATPVSPEKTGYAPHDPRSAGMDFVSSQCVVSSNQGVPNWSLMENSTSHQALQPPTPSPNLPQVAHLEDYSKEAVPNQSPGLQLCIPTLYPQPKLDSKDEIVDESLKSAIGAYFPPCSEHFFNVPDTNGNLKLYKAFSQIVITDIPFHVVKTVSSIVQPIPYQPEIVPISDLHHYPAVGALCTPSIGQPAELVVVPRTTSSCFRGKVKAKLDSVDKLKKELKDETEEKERLNIAKNVLMEQISVKEEQLRRCFLEISSLKMENKVLKEEISALKQQHSSATVHQPLRRGEEFSPTVFAGDQSPHSGDEGFGDCGRTSDSLSPCSVKNHDDFGFAQPIEPLQRIEWALNSVAQVRNEISIQQQPEEVCEMPTSRNMCDVAFGKVNMAAPIHIDLQQVALLFPEQQVIQIAFTDENNVQRHFVARTTIAMDEQDFVVLNRSAPSF</sequence>
<dbReference type="Proteomes" id="UP001175271">
    <property type="component" value="Unassembled WGS sequence"/>
</dbReference>
<feature type="coiled-coil region" evidence="1">
    <location>
        <begin position="512"/>
        <end position="581"/>
    </location>
</feature>
<name>A0AA39I7U2_9BILA</name>
<evidence type="ECO:0000313" key="3">
    <source>
        <dbReference type="EMBL" id="KAK0418680.1"/>
    </source>
</evidence>
<protein>
    <recommendedName>
        <fullName evidence="5">BZIP domain-containing protein</fullName>
    </recommendedName>
</protein>
<evidence type="ECO:0008006" key="5">
    <source>
        <dbReference type="Google" id="ProtNLM"/>
    </source>
</evidence>
<feature type="region of interest" description="Disordered" evidence="2">
    <location>
        <begin position="173"/>
        <end position="211"/>
    </location>
</feature>
<keyword evidence="1" id="KW-0175">Coiled coil</keyword>
<dbReference type="EMBL" id="JAUCMV010000002">
    <property type="protein sequence ID" value="KAK0418680.1"/>
    <property type="molecule type" value="Genomic_DNA"/>
</dbReference>
<feature type="region of interest" description="Disordered" evidence="2">
    <location>
        <begin position="124"/>
        <end position="146"/>
    </location>
</feature>
<gene>
    <name evidence="3" type="ORF">QR680_013708</name>
</gene>
<proteinExistence type="predicted"/>